<name>A0AA36DPG4_CYLNA</name>
<gene>
    <name evidence="2" type="ORF">CYNAS_LOCUS2954</name>
</gene>
<evidence type="ECO:0000313" key="3">
    <source>
        <dbReference type="Proteomes" id="UP001176961"/>
    </source>
</evidence>
<keyword evidence="3" id="KW-1185">Reference proteome</keyword>
<dbReference type="EMBL" id="CATQJL010000001">
    <property type="protein sequence ID" value="CAJ0590971.1"/>
    <property type="molecule type" value="Genomic_DNA"/>
</dbReference>
<evidence type="ECO:0000256" key="1">
    <source>
        <dbReference type="SAM" id="MobiDB-lite"/>
    </source>
</evidence>
<feature type="region of interest" description="Disordered" evidence="1">
    <location>
        <begin position="102"/>
        <end position="132"/>
    </location>
</feature>
<accession>A0AA36DPG4</accession>
<protein>
    <submittedName>
        <fullName evidence="2">Uncharacterized protein</fullName>
    </submittedName>
</protein>
<reference evidence="2" key="1">
    <citation type="submission" date="2023-07" db="EMBL/GenBank/DDBJ databases">
        <authorList>
            <consortium name="CYATHOMIX"/>
        </authorList>
    </citation>
    <scope>NUCLEOTIDE SEQUENCE</scope>
    <source>
        <strain evidence="2">N/A</strain>
    </source>
</reference>
<sequence length="132" mass="15219">MMLLRFVANSSSFCLFPTVPRGHFSVLITQITQRMQKLQLLVVLTLVLIICAKRGRHGLQDIPGVSEENMTKLREIFKSGREEFRQKMDDWLNSLPEEEKKVAEAHREEIRKRHEARRAQKAGGDAEAESDD</sequence>
<proteinExistence type="predicted"/>
<evidence type="ECO:0000313" key="2">
    <source>
        <dbReference type="EMBL" id="CAJ0590971.1"/>
    </source>
</evidence>
<dbReference type="AlphaFoldDB" id="A0AA36DPG4"/>
<dbReference type="Proteomes" id="UP001176961">
    <property type="component" value="Unassembled WGS sequence"/>
</dbReference>
<organism evidence="2 3">
    <name type="scientific">Cylicocyclus nassatus</name>
    <name type="common">Nematode worm</name>
    <dbReference type="NCBI Taxonomy" id="53992"/>
    <lineage>
        <taxon>Eukaryota</taxon>
        <taxon>Metazoa</taxon>
        <taxon>Ecdysozoa</taxon>
        <taxon>Nematoda</taxon>
        <taxon>Chromadorea</taxon>
        <taxon>Rhabditida</taxon>
        <taxon>Rhabditina</taxon>
        <taxon>Rhabditomorpha</taxon>
        <taxon>Strongyloidea</taxon>
        <taxon>Strongylidae</taxon>
        <taxon>Cylicocyclus</taxon>
    </lineage>
</organism>
<comment type="caution">
    <text evidence="2">The sequence shown here is derived from an EMBL/GenBank/DDBJ whole genome shotgun (WGS) entry which is preliminary data.</text>
</comment>
<feature type="compositionally biased region" description="Basic and acidic residues" evidence="1">
    <location>
        <begin position="102"/>
        <end position="112"/>
    </location>
</feature>